<keyword evidence="15 19" id="KW-0443">Lipid metabolism</keyword>
<feature type="zinc finger region" description="C4-type" evidence="20">
    <location>
        <begin position="16"/>
        <end position="38"/>
    </location>
</feature>
<dbReference type="PRINTS" id="PR01070">
    <property type="entry name" value="ACCCTRFRASEB"/>
</dbReference>
<comment type="similarity">
    <text evidence="3">In the C-terminal section; belongs to the AccA family.</text>
</comment>
<dbReference type="PANTHER" id="PTHR42853">
    <property type="entry name" value="ACETYL-COENZYME A CARBOXYLASE CARBOXYL TRANSFERASE SUBUNIT ALPHA"/>
    <property type="match status" value="1"/>
</dbReference>
<evidence type="ECO:0000256" key="15">
    <source>
        <dbReference type="ARBA" id="ARBA00023098"/>
    </source>
</evidence>
<dbReference type="InterPro" id="IPR029045">
    <property type="entry name" value="ClpP/crotonase-like_dom_sf"/>
</dbReference>
<comment type="subunit">
    <text evidence="5">Acetyl-CoA carboxylase is a heterotetramer composed of biotin carboxyl carrier protein (AccB), biotin carboxylase (AccC) and two subunits of ACCase subunit beta/alpha.</text>
</comment>
<evidence type="ECO:0000256" key="20">
    <source>
        <dbReference type="HAMAP-Rule" id="MF_01395"/>
    </source>
</evidence>
<comment type="cofactor">
    <cofactor evidence="20">
        <name>Zn(2+)</name>
        <dbReference type="ChEBI" id="CHEBI:29105"/>
    </cofactor>
    <text evidence="20">Binds 1 zinc ion per subunit.</text>
</comment>
<feature type="binding site" evidence="20">
    <location>
        <position position="38"/>
    </location>
    <ligand>
        <name>Zn(2+)</name>
        <dbReference type="ChEBI" id="CHEBI:29105"/>
    </ligand>
</feature>
<dbReference type="NCBIfam" id="NF041504">
    <property type="entry name" value="AccA_sub"/>
    <property type="match status" value="1"/>
</dbReference>
<comment type="catalytic activity">
    <reaction evidence="18 19">
        <text>N(6)-carboxybiotinyl-L-lysyl-[protein] + acetyl-CoA = N(6)-biotinyl-L-lysyl-[protein] + malonyl-CoA</text>
        <dbReference type="Rhea" id="RHEA:54728"/>
        <dbReference type="Rhea" id="RHEA-COMP:10505"/>
        <dbReference type="Rhea" id="RHEA-COMP:10506"/>
        <dbReference type="ChEBI" id="CHEBI:57288"/>
        <dbReference type="ChEBI" id="CHEBI:57384"/>
        <dbReference type="ChEBI" id="CHEBI:83144"/>
        <dbReference type="ChEBI" id="CHEBI:83145"/>
        <dbReference type="EC" id="2.1.3.15"/>
    </reaction>
</comment>
<evidence type="ECO:0000256" key="19">
    <source>
        <dbReference type="HAMAP-Rule" id="MF_00823"/>
    </source>
</evidence>
<evidence type="ECO:0000256" key="12">
    <source>
        <dbReference type="ARBA" id="ARBA00022832"/>
    </source>
</evidence>
<dbReference type="InterPro" id="IPR041010">
    <property type="entry name" value="Znf-ACC"/>
</dbReference>
<keyword evidence="8 19" id="KW-0808">Transferase</keyword>
<evidence type="ECO:0000256" key="14">
    <source>
        <dbReference type="ARBA" id="ARBA00022840"/>
    </source>
</evidence>
<dbReference type="InterPro" id="IPR011762">
    <property type="entry name" value="COA_CT_N"/>
</dbReference>
<dbReference type="GO" id="GO:0016743">
    <property type="term" value="F:carboxyl- or carbamoyltransferase activity"/>
    <property type="evidence" value="ECO:0007669"/>
    <property type="project" value="UniProtKB-UniRule"/>
</dbReference>
<comment type="subunit">
    <text evidence="19">Acetyl-CoA carboxylase is a heterohexamer composed of biotin carboxyl carrier protein (AccB), biotin carboxylase (AccC) and two subunits each of ACCase subunit alpha (AccA) and ACCase subunit beta (AccD).</text>
</comment>
<organism evidence="24 25">
    <name type="scientific">Saccharothrix syringae</name>
    <name type="common">Nocardiopsis syringae</name>
    <dbReference type="NCBI Taxonomy" id="103733"/>
    <lineage>
        <taxon>Bacteria</taxon>
        <taxon>Bacillati</taxon>
        <taxon>Actinomycetota</taxon>
        <taxon>Actinomycetes</taxon>
        <taxon>Pseudonocardiales</taxon>
        <taxon>Pseudonocardiaceae</taxon>
        <taxon>Saccharothrix</taxon>
    </lineage>
</organism>
<keyword evidence="13 20" id="KW-0862">Zinc</keyword>
<evidence type="ECO:0000256" key="13">
    <source>
        <dbReference type="ARBA" id="ARBA00022833"/>
    </source>
</evidence>
<keyword evidence="25" id="KW-1185">Reference proteome</keyword>
<feature type="binding site" evidence="20">
    <location>
        <position position="19"/>
    </location>
    <ligand>
        <name>Zn(2+)</name>
        <dbReference type="ChEBI" id="CHEBI:29105"/>
    </ligand>
</feature>
<accession>A0A5Q0H5A5</accession>
<dbReference type="GO" id="GO:0005524">
    <property type="term" value="F:ATP binding"/>
    <property type="evidence" value="ECO:0007669"/>
    <property type="project" value="UniProtKB-KW"/>
</dbReference>
<keyword evidence="11 20" id="KW-0863">Zinc-finger</keyword>
<keyword evidence="9 20" id="KW-0479">Metal-binding</keyword>
<feature type="domain" description="CoA carboxyltransferase N-terminal" evidence="22">
    <location>
        <begin position="12"/>
        <end position="281"/>
    </location>
</feature>
<keyword evidence="7 19" id="KW-0444">Lipid biosynthesis</keyword>
<evidence type="ECO:0000313" key="25">
    <source>
        <dbReference type="Proteomes" id="UP000325787"/>
    </source>
</evidence>
<keyword evidence="14 19" id="KW-0067">ATP-binding</keyword>
<evidence type="ECO:0000256" key="6">
    <source>
        <dbReference type="ARBA" id="ARBA00022490"/>
    </source>
</evidence>
<name>A0A5Q0H5A5_SACSY</name>
<evidence type="ECO:0000256" key="5">
    <source>
        <dbReference type="ARBA" id="ARBA00011664"/>
    </source>
</evidence>
<evidence type="ECO:0000256" key="11">
    <source>
        <dbReference type="ARBA" id="ARBA00022771"/>
    </source>
</evidence>
<gene>
    <name evidence="19 24" type="primary">accA</name>
    <name evidence="20" type="synonym">accD</name>
    <name evidence="24" type="ORF">EKG83_32205</name>
</gene>
<keyword evidence="16 19" id="KW-0275">Fatty acid biosynthesis</keyword>
<dbReference type="SUPFAM" id="SSF52096">
    <property type="entry name" value="ClpP/crotonase"/>
    <property type="match status" value="2"/>
</dbReference>
<keyword evidence="10 19" id="KW-0547">Nucleotide-binding</keyword>
<feature type="binding site" evidence="20">
    <location>
        <position position="35"/>
    </location>
    <ligand>
        <name>Zn(2+)</name>
        <dbReference type="ChEBI" id="CHEBI:29105"/>
    </ligand>
</feature>
<evidence type="ECO:0000256" key="7">
    <source>
        <dbReference type="ARBA" id="ARBA00022516"/>
    </source>
</evidence>
<dbReference type="PROSITE" id="PS50980">
    <property type="entry name" value="COA_CT_NTER"/>
    <property type="match status" value="1"/>
</dbReference>
<dbReference type="PANTHER" id="PTHR42853:SF3">
    <property type="entry name" value="ACETYL-COENZYME A CARBOXYLASE CARBOXYL TRANSFERASE SUBUNIT ALPHA, CHLOROPLASTIC"/>
    <property type="match status" value="1"/>
</dbReference>
<dbReference type="NCBIfam" id="TIGR00515">
    <property type="entry name" value="accD"/>
    <property type="match status" value="1"/>
</dbReference>
<dbReference type="Pfam" id="PF01039">
    <property type="entry name" value="Carboxyl_trans"/>
    <property type="match status" value="1"/>
</dbReference>
<dbReference type="InterPro" id="IPR034733">
    <property type="entry name" value="AcCoA_carboxyl_beta"/>
</dbReference>
<dbReference type="GO" id="GO:0003989">
    <property type="term" value="F:acetyl-CoA carboxylase activity"/>
    <property type="evidence" value="ECO:0007669"/>
    <property type="project" value="InterPro"/>
</dbReference>
<dbReference type="NCBIfam" id="TIGR00513">
    <property type="entry name" value="accA"/>
    <property type="match status" value="1"/>
</dbReference>
<comment type="pathway">
    <text evidence="2 19">Lipid metabolism; malonyl-CoA biosynthesis; malonyl-CoA from acetyl-CoA: step 1/1.</text>
</comment>
<dbReference type="GO" id="GO:0009317">
    <property type="term" value="C:acetyl-CoA carboxylase complex"/>
    <property type="evidence" value="ECO:0007669"/>
    <property type="project" value="InterPro"/>
</dbReference>
<comment type="function">
    <text evidence="19">Component of the acetyl coenzyme A carboxylase (ACC) complex. First, biotin carboxylase catalyzes the carboxylation of biotin on its carrier protein (BCCP) and then the CO(2) group is transferred by the carboxyltransferase to acetyl-CoA to form malonyl-CoA.</text>
</comment>
<evidence type="ECO:0000256" key="10">
    <source>
        <dbReference type="ARBA" id="ARBA00022741"/>
    </source>
</evidence>
<evidence type="ECO:0000256" key="21">
    <source>
        <dbReference type="SAM" id="MobiDB-lite"/>
    </source>
</evidence>
<dbReference type="InterPro" id="IPR001095">
    <property type="entry name" value="Acetyl_CoA_COase_a_su"/>
</dbReference>
<evidence type="ECO:0000313" key="24">
    <source>
        <dbReference type="EMBL" id="QFZ21431.1"/>
    </source>
</evidence>
<dbReference type="GO" id="GO:2001295">
    <property type="term" value="P:malonyl-CoA biosynthetic process"/>
    <property type="evidence" value="ECO:0007669"/>
    <property type="project" value="UniProtKB-UniRule"/>
</dbReference>
<dbReference type="UniPathway" id="UPA00655">
    <property type="reaction ID" value="UER00711"/>
</dbReference>
<feature type="compositionally biased region" description="Basic and acidic residues" evidence="21">
    <location>
        <begin position="324"/>
        <end position="334"/>
    </location>
</feature>
<proteinExistence type="inferred from homology"/>
<feature type="domain" description="CoA carboxyltransferase C-terminal" evidence="23">
    <location>
        <begin position="323"/>
        <end position="572"/>
    </location>
</feature>
<dbReference type="Pfam" id="PF03255">
    <property type="entry name" value="ACCA"/>
    <property type="match status" value="1"/>
</dbReference>
<evidence type="ECO:0000256" key="9">
    <source>
        <dbReference type="ARBA" id="ARBA00022723"/>
    </source>
</evidence>
<evidence type="ECO:0000256" key="4">
    <source>
        <dbReference type="ARBA" id="ARBA00010284"/>
    </source>
</evidence>
<dbReference type="EMBL" id="CP034550">
    <property type="protein sequence ID" value="QFZ21431.1"/>
    <property type="molecule type" value="Genomic_DNA"/>
</dbReference>
<keyword evidence="6 19" id="KW-0963">Cytoplasm</keyword>
<feature type="compositionally biased region" description="Low complexity" evidence="21">
    <location>
        <begin position="298"/>
        <end position="311"/>
    </location>
</feature>
<protein>
    <recommendedName>
        <fullName evidence="19 20">Multifunctional fusion protein</fullName>
    </recommendedName>
    <domain>
        <recommendedName>
            <fullName evidence="19">Acetyl-coenzyme A carboxylase carboxyl transferase subunit alpha</fullName>
            <shortName evidence="19">ACCase subunit alpha</shortName>
            <shortName evidence="19">Acetyl-CoA carboxylase carboxyltransferase subunit alpha</shortName>
            <ecNumber evidence="19">2.1.3.15</ecNumber>
        </recommendedName>
    </domain>
    <domain>
        <recommendedName>
            <fullName evidence="20">Acetyl-coenzyme A carboxylase carboxyl transferase subunit beta</fullName>
            <shortName evidence="20">ACCase subunit beta</shortName>
            <shortName evidence="20">Acetyl-CoA carboxylase carboxyltransferase subunit beta</shortName>
        </recommendedName>
    </domain>
</protein>
<reference evidence="25" key="1">
    <citation type="journal article" date="2021" name="Curr. Microbiol.">
        <title>Complete genome of nocamycin-producing strain Saccharothrix syringae NRRL B-16468 reveals the biosynthetic potential for secondary metabolites.</title>
        <authorList>
            <person name="Mo X."/>
            <person name="Yang S."/>
        </authorList>
    </citation>
    <scope>NUCLEOTIDE SEQUENCE [LARGE SCALE GENOMIC DNA]</scope>
    <source>
        <strain evidence="25">ATCC 51364 / DSM 43886 / JCM 6844 / KCTC 9398 / NBRC 14523 / NRRL B-16468 / INA 2240</strain>
    </source>
</reference>
<comment type="function">
    <text evidence="17 20">Component of the acetyl coenzyme A carboxylase (ACC) complex. Biotin carboxylase (BC) catalyzes the carboxylation of biotin on its carrier protein (BCCP) and then the CO(2) group is transferred by the transcarboxylase to acetyl-CoA to form malonyl-CoA.</text>
</comment>
<comment type="subcellular location">
    <subcellularLocation>
        <location evidence="1 19">Cytoplasm</location>
    </subcellularLocation>
</comment>
<comment type="similarity">
    <text evidence="19">Belongs to the AccA family.</text>
</comment>
<dbReference type="Proteomes" id="UP000325787">
    <property type="component" value="Chromosome"/>
</dbReference>
<evidence type="ECO:0000259" key="22">
    <source>
        <dbReference type="PROSITE" id="PS50980"/>
    </source>
</evidence>
<evidence type="ECO:0000256" key="2">
    <source>
        <dbReference type="ARBA" id="ARBA00004956"/>
    </source>
</evidence>
<keyword evidence="12 19" id="KW-0276">Fatty acid metabolism</keyword>
<evidence type="ECO:0000256" key="18">
    <source>
        <dbReference type="ARBA" id="ARBA00049152"/>
    </source>
</evidence>
<evidence type="ECO:0000256" key="1">
    <source>
        <dbReference type="ARBA" id="ARBA00004496"/>
    </source>
</evidence>
<dbReference type="Pfam" id="PF17848">
    <property type="entry name" value="Zn_ribbon_ACC"/>
    <property type="match status" value="1"/>
</dbReference>
<dbReference type="InterPro" id="IPR011763">
    <property type="entry name" value="COA_CT_C"/>
</dbReference>
<dbReference type="HAMAP" id="MF_00823">
    <property type="entry name" value="AcetylCoA_CT_alpha"/>
    <property type="match status" value="1"/>
</dbReference>
<dbReference type="EC" id="2.1.3.15" evidence="19"/>
<dbReference type="RefSeq" id="WP_153278594.1">
    <property type="nucleotide sequence ID" value="NZ_CP034550.1"/>
</dbReference>
<evidence type="ECO:0000256" key="3">
    <source>
        <dbReference type="ARBA" id="ARBA00006276"/>
    </source>
</evidence>
<comment type="similarity">
    <text evidence="4">In the N-terminal section; belongs to the AccD/PCCB family.</text>
</comment>
<sequence>MTRALEGDTGTDWVLCPGCRAVLYGKRLARGGGVCPECDHHHRLTAAERVDLLFDPGSAEVVDLPARSVDVLGFVDRKPYPERLAAARRATGLTEAVLVVTGRIGGEPVVAAVMDFRFLGGSLGAAVGELVTGAAEVALERRWPLLLVPASGGARMQEGAVSLMQMAKTSQALGRLDRAGVLTVSLVTDPTYGGVAASFATLCDVIVAEPGARLGFAGRRVIEQTIRQELPPAFQTAEFLLAHGLVDAIRPRGELRAALGALLAAARGGVERGGVEGEGEGEGGRAVGSRQPADAEQAGGVARSAGAARPAEAPPHPGTGPDPVIRDPDRLPPVDRWETVRQARDIDRPTALDYLALAFDGFEELRGDRIGGDCAALVGGIARLGGRPVVVLGHQKGHTPAELARRNYGMASPRGYRKAARLMRLAEKLSLPVVTLVDTPGAHPGVEAEENGQAVAIAESIRLMTGLRVPVVAVVIGEGGSGGALALAAADEVLICERGTYSVISPEGCASILWSDPAMAPTAADALRVDARSLLRLGVVDGVVPEPAGGSQADHRAAADRLRSALAAALDRLSALDRDDLVERRWRRFRAFGSPEWFDREGTP</sequence>
<dbReference type="AlphaFoldDB" id="A0A5Q0H5A5"/>
<dbReference type="PROSITE" id="PS50989">
    <property type="entry name" value="COA_CT_CTER"/>
    <property type="match status" value="1"/>
</dbReference>
<comment type="similarity">
    <text evidence="20">Belongs to the AccD/PCCB family.</text>
</comment>
<dbReference type="InterPro" id="IPR000438">
    <property type="entry name" value="Acetyl_CoA_COase_Trfase_b_su"/>
</dbReference>
<dbReference type="GO" id="GO:0008270">
    <property type="term" value="F:zinc ion binding"/>
    <property type="evidence" value="ECO:0007669"/>
    <property type="project" value="UniProtKB-UniRule"/>
</dbReference>
<dbReference type="Gene3D" id="3.90.226.10">
    <property type="entry name" value="2-enoyl-CoA Hydratase, Chain A, domain 1"/>
    <property type="match status" value="2"/>
</dbReference>
<feature type="binding site" evidence="20">
    <location>
        <position position="16"/>
    </location>
    <ligand>
        <name>Zn(2+)</name>
        <dbReference type="ChEBI" id="CHEBI:29105"/>
    </ligand>
</feature>
<evidence type="ECO:0000256" key="8">
    <source>
        <dbReference type="ARBA" id="ARBA00022679"/>
    </source>
</evidence>
<evidence type="ECO:0000256" key="17">
    <source>
        <dbReference type="ARBA" id="ARBA00025280"/>
    </source>
</evidence>
<feature type="region of interest" description="Disordered" evidence="21">
    <location>
        <begin position="272"/>
        <end position="334"/>
    </location>
</feature>
<dbReference type="HAMAP" id="MF_01395">
    <property type="entry name" value="AcetylCoA_CT_beta"/>
    <property type="match status" value="1"/>
</dbReference>
<dbReference type="KEGG" id="ssyi:EKG83_32205"/>
<evidence type="ECO:0000256" key="16">
    <source>
        <dbReference type="ARBA" id="ARBA00023160"/>
    </source>
</evidence>
<dbReference type="GO" id="GO:0006633">
    <property type="term" value="P:fatty acid biosynthetic process"/>
    <property type="evidence" value="ECO:0007669"/>
    <property type="project" value="UniProtKB-KW"/>
</dbReference>
<evidence type="ECO:0000259" key="23">
    <source>
        <dbReference type="PROSITE" id="PS50989"/>
    </source>
</evidence>